<dbReference type="EMBL" id="BPLQ01008155">
    <property type="protein sequence ID" value="GIY35306.1"/>
    <property type="molecule type" value="Genomic_DNA"/>
</dbReference>
<evidence type="ECO:0000313" key="2">
    <source>
        <dbReference type="EMBL" id="GIY35306.1"/>
    </source>
</evidence>
<protein>
    <submittedName>
        <fullName evidence="1">Uncharacterized protein</fullName>
    </submittedName>
</protein>
<dbReference type="Proteomes" id="UP001054837">
    <property type="component" value="Unassembled WGS sequence"/>
</dbReference>
<keyword evidence="3" id="KW-1185">Reference proteome</keyword>
<evidence type="ECO:0000313" key="3">
    <source>
        <dbReference type="Proteomes" id="UP001054837"/>
    </source>
</evidence>
<accession>A0AAV4SMR4</accession>
<reference evidence="1 3" key="1">
    <citation type="submission" date="2021-06" db="EMBL/GenBank/DDBJ databases">
        <title>Caerostris darwini draft genome.</title>
        <authorList>
            <person name="Kono N."/>
            <person name="Arakawa K."/>
        </authorList>
    </citation>
    <scope>NUCLEOTIDE SEQUENCE [LARGE SCALE GENOMIC DNA]</scope>
</reference>
<sequence>MQHQEKWPIICKSQSRFSPPSHANNPQCADVQLSNIWNRHNNSRIFLWRFLAIFIGDENYWRKMLEETYHSSNTSIRLSPTVAVSTGRRIHEKLST</sequence>
<dbReference type="EMBL" id="BPLQ01008155">
    <property type="protein sequence ID" value="GIY35284.1"/>
    <property type="molecule type" value="Genomic_DNA"/>
</dbReference>
<comment type="caution">
    <text evidence="1">The sequence shown here is derived from an EMBL/GenBank/DDBJ whole genome shotgun (WGS) entry which is preliminary data.</text>
</comment>
<proteinExistence type="predicted"/>
<name>A0AAV4SMR4_9ARAC</name>
<evidence type="ECO:0000313" key="1">
    <source>
        <dbReference type="EMBL" id="GIY35284.1"/>
    </source>
</evidence>
<dbReference type="AlphaFoldDB" id="A0AAV4SMR4"/>
<gene>
    <name evidence="2" type="ORF">CDAR_1111</name>
    <name evidence="1" type="ORF">CDAR_921</name>
</gene>
<organism evidence="1 3">
    <name type="scientific">Caerostris darwini</name>
    <dbReference type="NCBI Taxonomy" id="1538125"/>
    <lineage>
        <taxon>Eukaryota</taxon>
        <taxon>Metazoa</taxon>
        <taxon>Ecdysozoa</taxon>
        <taxon>Arthropoda</taxon>
        <taxon>Chelicerata</taxon>
        <taxon>Arachnida</taxon>
        <taxon>Araneae</taxon>
        <taxon>Araneomorphae</taxon>
        <taxon>Entelegynae</taxon>
        <taxon>Araneoidea</taxon>
        <taxon>Araneidae</taxon>
        <taxon>Caerostris</taxon>
    </lineage>
</organism>